<dbReference type="SUPFAM" id="SSF52518">
    <property type="entry name" value="Thiamin diphosphate-binding fold (THDP-binding)"/>
    <property type="match status" value="2"/>
</dbReference>
<proteinExistence type="predicted"/>
<dbReference type="Pfam" id="PF02780">
    <property type="entry name" value="Transketolase_C"/>
    <property type="match status" value="1"/>
</dbReference>
<dbReference type="AlphaFoldDB" id="A0A972FX37"/>
<dbReference type="Pfam" id="PF02779">
    <property type="entry name" value="Transket_pyr"/>
    <property type="match status" value="1"/>
</dbReference>
<dbReference type="Pfam" id="PF00676">
    <property type="entry name" value="E1_dh"/>
    <property type="match status" value="1"/>
</dbReference>
<dbReference type="RefSeq" id="WP_169563534.1">
    <property type="nucleotide sequence ID" value="NZ_JAAXYH010000003.1"/>
</dbReference>
<dbReference type="GO" id="GO:0009083">
    <property type="term" value="P:branched-chain amino acid catabolic process"/>
    <property type="evidence" value="ECO:0007669"/>
    <property type="project" value="TreeGrafter"/>
</dbReference>
<evidence type="ECO:0000313" key="8">
    <source>
        <dbReference type="Proteomes" id="UP000737113"/>
    </source>
</evidence>
<dbReference type="Gene3D" id="3.40.50.970">
    <property type="match status" value="2"/>
</dbReference>
<dbReference type="InterPro" id="IPR029061">
    <property type="entry name" value="THDP-binding"/>
</dbReference>
<dbReference type="InterPro" id="IPR009014">
    <property type="entry name" value="Transketo_C/PFOR_II"/>
</dbReference>
<dbReference type="PANTHER" id="PTHR42980">
    <property type="entry name" value="2-OXOISOVALERATE DEHYDROGENASE SUBUNIT BETA-RELATED"/>
    <property type="match status" value="1"/>
</dbReference>
<dbReference type="EMBL" id="JAAXYH010000003">
    <property type="protein sequence ID" value="NMH64858.1"/>
    <property type="molecule type" value="Genomic_DNA"/>
</dbReference>
<dbReference type="SMART" id="SM00861">
    <property type="entry name" value="Transket_pyr"/>
    <property type="match status" value="1"/>
</dbReference>
<gene>
    <name evidence="7" type="ORF">HC757_06700</name>
</gene>
<keyword evidence="4" id="KW-0560">Oxidoreductase</keyword>
<comment type="function">
    <text evidence="2">E1 component of the 2-oxoglutarate dehydrogenase (OGDH) complex which catalyzes the decarboxylation of 2-oxoglutarate, the first step in the conversion of 2-oxoglutarate to succinyl-CoA and CO(2).</text>
</comment>
<comment type="caution">
    <text evidence="7">The sequence shown here is derived from an EMBL/GenBank/DDBJ whole genome shotgun (WGS) entry which is preliminary data.</text>
</comment>
<evidence type="ECO:0000256" key="3">
    <source>
        <dbReference type="ARBA" id="ARBA00012277"/>
    </source>
</evidence>
<organism evidence="7 8">
    <name type="scientific">Shewanella salipaludis</name>
    <dbReference type="NCBI Taxonomy" id="2723052"/>
    <lineage>
        <taxon>Bacteria</taxon>
        <taxon>Pseudomonadati</taxon>
        <taxon>Pseudomonadota</taxon>
        <taxon>Gammaproteobacteria</taxon>
        <taxon>Alteromonadales</taxon>
        <taxon>Shewanellaceae</taxon>
        <taxon>Shewanella</taxon>
    </lineage>
</organism>
<feature type="domain" description="Transketolase-like pyrimidine-binding" evidence="6">
    <location>
        <begin position="408"/>
        <end position="589"/>
    </location>
</feature>
<evidence type="ECO:0000256" key="2">
    <source>
        <dbReference type="ARBA" id="ARBA00003906"/>
    </source>
</evidence>
<dbReference type="InterPro" id="IPR033248">
    <property type="entry name" value="Transketolase_C"/>
</dbReference>
<keyword evidence="5" id="KW-0786">Thiamine pyrophosphate</keyword>
<keyword evidence="8" id="KW-1185">Reference proteome</keyword>
<evidence type="ECO:0000256" key="4">
    <source>
        <dbReference type="ARBA" id="ARBA00023002"/>
    </source>
</evidence>
<dbReference type="CDD" id="cd07036">
    <property type="entry name" value="TPP_PYR_E1-PDHc-beta_like"/>
    <property type="match status" value="1"/>
</dbReference>
<name>A0A972FX37_9GAMM</name>
<dbReference type="EC" id="1.2.4.4" evidence="3"/>
<comment type="cofactor">
    <cofactor evidence="1">
        <name>thiamine diphosphate</name>
        <dbReference type="ChEBI" id="CHEBI:58937"/>
    </cofactor>
</comment>
<reference evidence="7" key="1">
    <citation type="submission" date="2020-04" db="EMBL/GenBank/DDBJ databases">
        <title>Description of Shewanella salipaludis sp. nov., isolated from a salt marsh.</title>
        <authorList>
            <person name="Park S."/>
            <person name="Yoon J.-H."/>
        </authorList>
    </citation>
    <scope>NUCLEOTIDE SEQUENCE</scope>
    <source>
        <strain evidence="7">SHSM-M6</strain>
    </source>
</reference>
<dbReference type="InterPro" id="IPR001017">
    <property type="entry name" value="DH_E1"/>
</dbReference>
<evidence type="ECO:0000256" key="1">
    <source>
        <dbReference type="ARBA" id="ARBA00001964"/>
    </source>
</evidence>
<dbReference type="SUPFAM" id="SSF52922">
    <property type="entry name" value="TK C-terminal domain-like"/>
    <property type="match status" value="1"/>
</dbReference>
<dbReference type="Proteomes" id="UP000737113">
    <property type="component" value="Unassembled WGS sequence"/>
</dbReference>
<dbReference type="GO" id="GO:0003863">
    <property type="term" value="F:branched-chain 2-oxo acid dehydrogenase activity"/>
    <property type="evidence" value="ECO:0007669"/>
    <property type="project" value="UniProtKB-EC"/>
</dbReference>
<protein>
    <recommendedName>
        <fullName evidence="3">3-methyl-2-oxobutanoate dehydrogenase (2-methylpropanoyl-transferring)</fullName>
        <ecNumber evidence="3">1.2.4.4</ecNumber>
    </recommendedName>
</protein>
<accession>A0A972FX37</accession>
<dbReference type="InterPro" id="IPR005475">
    <property type="entry name" value="Transketolase-like_Pyr-bd"/>
</dbReference>
<evidence type="ECO:0000259" key="6">
    <source>
        <dbReference type="SMART" id="SM00861"/>
    </source>
</evidence>
<dbReference type="GO" id="GO:0007584">
    <property type="term" value="P:response to nutrient"/>
    <property type="evidence" value="ECO:0007669"/>
    <property type="project" value="TreeGrafter"/>
</dbReference>
<dbReference type="Gene3D" id="3.40.50.920">
    <property type="match status" value="1"/>
</dbReference>
<sequence length="756" mass="82303">MEDSATLIDRQFIERVLGQDFGRRPGSQVSSQELANGWDHRRLGLTDSDFIGLFESQLKSRLLDLESRKMRGRNQGFYTIGSSGHEGNAAYGLAFRPTDMAFLHYRSAAFMIERGRQLAGETQLYDMLLSFAASSEDPISGGRHKVLGSKRLAIPPQTSTIASHLPKAVGAALSIPLTQRLGLAANMPYDSLVLCNFGDASANHASAQTAINAACWAAYQNVPLPLVFICEDNGIGISTPTPKGWIRANFGNRPELKYFYCDGRDILDCYKVSKAAADFARTHRKPVFLHVRTVRLMGHAGSDAEVAYLTKQQIRDNEAQDPLLISALQLIQAGLLSAEQIVDMYQTLKARIEAISRQAVTRPKLTTAEQVIAGVIPPRAKVPEVACLTEEQLSRLLSTDKLALSKPQHMGKLINLALTELMARFDNVLVCGEDVGKKGGVYNVTSRLVERFGPNRVINTLLDETSILGLGIGMAHNGILPIPEIQFLAYVHNAEDQIRGEAATLPFFSNGQFSNPMVIRIAGLAYQKGFGGHFHNDNSFAVFRDIPGLIIACPSNGADAVAMLRESVRLAREEQRVVIFLEPIALYMTRDLHEAGDALWSFDYVPEHAAAPLALGTPGQHGTGEELCIISYGNGYYLSRQAAKLLAEQGVAARVLDLRWLAPLNQQAIIAAARECRHVLIVDECRRTASISEAIVTCLHEALGAECPPLARVTAEDSFIPLAGAATLPLPGKDGIVAAAQALLANTVPQQRQREA</sequence>
<evidence type="ECO:0000256" key="5">
    <source>
        <dbReference type="ARBA" id="ARBA00023052"/>
    </source>
</evidence>
<dbReference type="PANTHER" id="PTHR42980:SF1">
    <property type="entry name" value="2-OXOISOVALERATE DEHYDROGENASE SUBUNIT BETA, MITOCHONDRIAL"/>
    <property type="match status" value="1"/>
</dbReference>
<evidence type="ECO:0000313" key="7">
    <source>
        <dbReference type="EMBL" id="NMH64858.1"/>
    </source>
</evidence>